<dbReference type="GO" id="GO:0005886">
    <property type="term" value="C:plasma membrane"/>
    <property type="evidence" value="ECO:0007669"/>
    <property type="project" value="UniProtKB-SubCell"/>
</dbReference>
<gene>
    <name evidence="9" type="ordered locus">Sinac_1758</name>
</gene>
<feature type="transmembrane region" description="Helical" evidence="6">
    <location>
        <begin position="353"/>
        <end position="375"/>
    </location>
</feature>
<protein>
    <submittedName>
        <fullName evidence="9">ABC-type antimicrobial peptide transport system, permease component</fullName>
    </submittedName>
</protein>
<proteinExistence type="predicted"/>
<evidence type="ECO:0000259" key="8">
    <source>
        <dbReference type="Pfam" id="PF12704"/>
    </source>
</evidence>
<organism evidence="9 10">
    <name type="scientific">Singulisphaera acidiphila (strain ATCC BAA-1392 / DSM 18658 / VKM B-2454 / MOB10)</name>
    <dbReference type="NCBI Taxonomy" id="886293"/>
    <lineage>
        <taxon>Bacteria</taxon>
        <taxon>Pseudomonadati</taxon>
        <taxon>Planctomycetota</taxon>
        <taxon>Planctomycetia</taxon>
        <taxon>Isosphaerales</taxon>
        <taxon>Isosphaeraceae</taxon>
        <taxon>Singulisphaera</taxon>
    </lineage>
</organism>
<dbReference type="AlphaFoldDB" id="L0D9Q6"/>
<dbReference type="RefSeq" id="WP_015245298.1">
    <property type="nucleotide sequence ID" value="NC_019892.1"/>
</dbReference>
<dbReference type="InterPro" id="IPR025857">
    <property type="entry name" value="MacB_PCD"/>
</dbReference>
<evidence type="ECO:0000256" key="5">
    <source>
        <dbReference type="ARBA" id="ARBA00023136"/>
    </source>
</evidence>
<keyword evidence="5 6" id="KW-0472">Membrane</keyword>
<dbReference type="eggNOG" id="COG0577">
    <property type="taxonomic scope" value="Bacteria"/>
</dbReference>
<feature type="transmembrane region" description="Helical" evidence="6">
    <location>
        <begin position="257"/>
        <end position="282"/>
    </location>
</feature>
<dbReference type="PROSITE" id="PS51257">
    <property type="entry name" value="PROKAR_LIPOPROTEIN"/>
    <property type="match status" value="1"/>
</dbReference>
<dbReference type="Proteomes" id="UP000010798">
    <property type="component" value="Chromosome"/>
</dbReference>
<evidence type="ECO:0000313" key="10">
    <source>
        <dbReference type="Proteomes" id="UP000010798"/>
    </source>
</evidence>
<dbReference type="PANTHER" id="PTHR30572">
    <property type="entry name" value="MEMBRANE COMPONENT OF TRANSPORTER-RELATED"/>
    <property type="match status" value="1"/>
</dbReference>
<evidence type="ECO:0000259" key="7">
    <source>
        <dbReference type="Pfam" id="PF02687"/>
    </source>
</evidence>
<keyword evidence="4 6" id="KW-1133">Transmembrane helix</keyword>
<dbReference type="STRING" id="886293.Sinac_1758"/>
<dbReference type="HOGENOM" id="CLU_000604_8_8_0"/>
<dbReference type="EMBL" id="CP003364">
    <property type="protein sequence ID" value="AGA26129.1"/>
    <property type="molecule type" value="Genomic_DNA"/>
</dbReference>
<feature type="domain" description="MacB-like periplasmic core" evidence="8">
    <location>
        <begin position="18"/>
        <end position="229"/>
    </location>
</feature>
<evidence type="ECO:0000256" key="6">
    <source>
        <dbReference type="SAM" id="Phobius"/>
    </source>
</evidence>
<dbReference type="GO" id="GO:0022857">
    <property type="term" value="F:transmembrane transporter activity"/>
    <property type="evidence" value="ECO:0007669"/>
    <property type="project" value="TreeGrafter"/>
</dbReference>
<dbReference type="Pfam" id="PF02687">
    <property type="entry name" value="FtsX"/>
    <property type="match status" value="1"/>
</dbReference>
<evidence type="ECO:0000256" key="2">
    <source>
        <dbReference type="ARBA" id="ARBA00022475"/>
    </source>
</evidence>
<accession>L0D9Q6</accession>
<evidence type="ECO:0000256" key="4">
    <source>
        <dbReference type="ARBA" id="ARBA00022989"/>
    </source>
</evidence>
<feature type="transmembrane region" description="Helical" evidence="6">
    <location>
        <begin position="12"/>
        <end position="39"/>
    </location>
</feature>
<dbReference type="InterPro" id="IPR050250">
    <property type="entry name" value="Macrolide_Exporter_MacB"/>
</dbReference>
<dbReference type="PANTHER" id="PTHR30572:SF15">
    <property type="entry name" value="ABC TRANSPORTER PERMEASE"/>
    <property type="match status" value="1"/>
</dbReference>
<dbReference type="OrthoDB" id="241967at2"/>
<evidence type="ECO:0000256" key="1">
    <source>
        <dbReference type="ARBA" id="ARBA00004651"/>
    </source>
</evidence>
<keyword evidence="3 6" id="KW-0812">Transmembrane</keyword>
<feature type="domain" description="ABC3 transporter permease C-terminal" evidence="7">
    <location>
        <begin position="261"/>
        <end position="381"/>
    </location>
</feature>
<evidence type="ECO:0000256" key="3">
    <source>
        <dbReference type="ARBA" id="ARBA00022692"/>
    </source>
</evidence>
<feature type="transmembrane region" description="Helical" evidence="6">
    <location>
        <begin position="303"/>
        <end position="333"/>
    </location>
</feature>
<dbReference type="Pfam" id="PF12704">
    <property type="entry name" value="MacB_PCD"/>
    <property type="match status" value="1"/>
</dbReference>
<evidence type="ECO:0000313" key="9">
    <source>
        <dbReference type="EMBL" id="AGA26129.1"/>
    </source>
</evidence>
<sequence>MIPIKYNTRNLRVRWVTTLLTVVGTGMIVWSSCLLFSLVEGLQHSMTVSGDPLDLIILRKGSSNEVNGGYAKDKADTILTLNGIARDEKGMPLAAPELLYIPVVERNDGSRTNIIIRGVSAASRALRPNFEMIPGQGHYFTPGRGECVVSRNVSKRFKGAKIGGLIKVGDKQVYRVVGLFTASGSAAESEVWVDIKDLARDIAREGSVSCVQLRASSQADLDRIKKTIDNDTQFKLEALREKDFYAKQSATGDFLKVAGTLIAVLLTIGAMFAAANTMYAAVGARTREIGTLRALGFSQFDILVSFLGESILLCLLGGTLGLLATLPLSAFSFGMSNFNTFSESTVTFRFGPLVMGVAVAMTFAMGVFGGLFPAIRAVRMDVIKALREL</sequence>
<keyword evidence="2" id="KW-1003">Cell membrane</keyword>
<keyword evidence="10" id="KW-1185">Reference proteome</keyword>
<comment type="subcellular location">
    <subcellularLocation>
        <location evidence="1">Cell membrane</location>
        <topology evidence="1">Multi-pass membrane protein</topology>
    </subcellularLocation>
</comment>
<dbReference type="InterPro" id="IPR003838">
    <property type="entry name" value="ABC3_permease_C"/>
</dbReference>
<name>L0D9Q6_SINAD</name>
<reference evidence="9 10" key="1">
    <citation type="submission" date="2012-02" db="EMBL/GenBank/DDBJ databases">
        <title>Complete sequence of chromosome of Singulisphaera acidiphila DSM 18658.</title>
        <authorList>
            <consortium name="US DOE Joint Genome Institute (JGI-PGF)"/>
            <person name="Lucas S."/>
            <person name="Copeland A."/>
            <person name="Lapidus A."/>
            <person name="Glavina del Rio T."/>
            <person name="Dalin E."/>
            <person name="Tice H."/>
            <person name="Bruce D."/>
            <person name="Goodwin L."/>
            <person name="Pitluck S."/>
            <person name="Peters L."/>
            <person name="Ovchinnikova G."/>
            <person name="Chertkov O."/>
            <person name="Kyrpides N."/>
            <person name="Mavromatis K."/>
            <person name="Ivanova N."/>
            <person name="Brettin T."/>
            <person name="Detter J.C."/>
            <person name="Han C."/>
            <person name="Larimer F."/>
            <person name="Land M."/>
            <person name="Hauser L."/>
            <person name="Markowitz V."/>
            <person name="Cheng J.-F."/>
            <person name="Hugenholtz P."/>
            <person name="Woyke T."/>
            <person name="Wu D."/>
            <person name="Tindall B."/>
            <person name="Pomrenke H."/>
            <person name="Brambilla E."/>
            <person name="Klenk H.-P."/>
            <person name="Eisen J.A."/>
        </authorList>
    </citation>
    <scope>NUCLEOTIDE SEQUENCE [LARGE SCALE GENOMIC DNA]</scope>
    <source>
        <strain evidence="10">ATCC BAA-1392 / DSM 18658 / VKM B-2454 / MOB10</strain>
    </source>
</reference>
<dbReference type="KEGG" id="saci:Sinac_1758"/>